<dbReference type="PANTHER" id="PTHR12305:SF81">
    <property type="entry name" value="PHOSPHATIDYLINOSITOL 3,4,5-TRISPHOSPHATE 3-PHOSPHATASE AND DUAL-SPECIFICITY PROTEIN PHOSPHATASE PTEN"/>
    <property type="match status" value="1"/>
</dbReference>
<reference evidence="6" key="1">
    <citation type="submission" date="2021-11" db="EMBL/GenBank/DDBJ databases">
        <title>Purpureocillium_takamizusanense_genome.</title>
        <authorList>
            <person name="Nguyen N.-H."/>
        </authorList>
    </citation>
    <scope>NUCLEOTIDE SEQUENCE</scope>
    <source>
        <strain evidence="6">PT3</strain>
    </source>
</reference>
<dbReference type="Pfam" id="PF00782">
    <property type="entry name" value="DSPc"/>
    <property type="match status" value="1"/>
</dbReference>
<dbReference type="InterPro" id="IPR000387">
    <property type="entry name" value="Tyr_Pase_dom"/>
</dbReference>
<dbReference type="PROSITE" id="PS51181">
    <property type="entry name" value="PPASE_TENSIN"/>
    <property type="match status" value="1"/>
</dbReference>
<evidence type="ECO:0000256" key="3">
    <source>
        <dbReference type="SAM" id="MobiDB-lite"/>
    </source>
</evidence>
<dbReference type="GO" id="GO:0005829">
    <property type="term" value="C:cytosol"/>
    <property type="evidence" value="ECO:0007669"/>
    <property type="project" value="TreeGrafter"/>
</dbReference>
<feature type="region of interest" description="Disordered" evidence="3">
    <location>
        <begin position="342"/>
        <end position="387"/>
    </location>
</feature>
<feature type="compositionally biased region" description="Acidic residues" evidence="3">
    <location>
        <begin position="495"/>
        <end position="504"/>
    </location>
</feature>
<keyword evidence="7" id="KW-1185">Reference proteome</keyword>
<evidence type="ECO:0000313" key="6">
    <source>
        <dbReference type="EMBL" id="UNI16837.1"/>
    </source>
</evidence>
<sequence length="637" mass="68234">MASILRQIVAGPRARHPEAGLDLCYVTEYIIATSGPSQTYPQRAYRNPLDQLVSFLDTKHGKDWAIWEFRAEGTGYPDEAVYGRIRHYPWPDHHPPPFRLVPMIMASMRNWLHGGELEGGRVTGDGQPACSTAVTAEGNKPKSHGNHQRKKGRVVVVHCKAGKGRSGTATCSYLISEEGWSAEDALARFTQRRMRPQFGAGVSIPSQLRWVSYVERWTRHGKKYVDRPVEIMEIHIWGLRNGVKVDVEGFVEDGRKIRVFHTFTKKERVVVEGGVPAGGGFGEMMWELAGYPAVATDRAPDSAELADAANDKGGQVPDRTNSAPASEKKREALMRKGTNLIQKVSSSNQGSHRTSSEKPKAKTGLDGNTSASNSSVDVRTEPPDEHEPGGMAVILKPSEPVRVPTSDVNISVERRNKTHKSMGLTMVSAVAHVWFNAFFEGQGPEQAGRPAESGVFSIEWDAMDGIKGSSRKGSRALDRVAVVWRFADGGSPADAGEDIPEPAEGEPVPQLQAADWKGETAATVEQSGGGDVGQEHQRRERERDVAQKDLGLRRQSPASVDVSRASSVRSADGTTGPVAGAAAATKVAAAAGVGAAAGGEGSGDDEAGSMAGVRVSGPAGEEDLGPMGGEKPPEVKP</sequence>
<keyword evidence="2" id="KW-0378">Hydrolase</keyword>
<evidence type="ECO:0000259" key="5">
    <source>
        <dbReference type="PROSITE" id="PS51181"/>
    </source>
</evidence>
<dbReference type="PROSITE" id="PS50056">
    <property type="entry name" value="TYR_PHOSPHATASE_2"/>
    <property type="match status" value="1"/>
</dbReference>
<evidence type="ECO:0000256" key="2">
    <source>
        <dbReference type="ARBA" id="ARBA00022801"/>
    </source>
</evidence>
<gene>
    <name evidence="6" type="primary">TEP1</name>
    <name evidence="6" type="ORF">JDV02_003235</name>
</gene>
<protein>
    <recommendedName>
        <fullName evidence="1">phosphatidylinositol-3,4,5-trisphosphate 3-phosphatase</fullName>
        <ecNumber evidence="1">3.1.3.67</ecNumber>
    </recommendedName>
</protein>
<feature type="compositionally biased region" description="Basic and acidic residues" evidence="3">
    <location>
        <begin position="378"/>
        <end position="387"/>
    </location>
</feature>
<dbReference type="GO" id="GO:0005634">
    <property type="term" value="C:nucleus"/>
    <property type="evidence" value="ECO:0007669"/>
    <property type="project" value="TreeGrafter"/>
</dbReference>
<feature type="compositionally biased region" description="Basic and acidic residues" evidence="3">
    <location>
        <begin position="533"/>
        <end position="552"/>
    </location>
</feature>
<accession>A0A9Q8QDP6</accession>
<organism evidence="6 7">
    <name type="scientific">Purpureocillium takamizusanense</name>
    <dbReference type="NCBI Taxonomy" id="2060973"/>
    <lineage>
        <taxon>Eukaryota</taxon>
        <taxon>Fungi</taxon>
        <taxon>Dikarya</taxon>
        <taxon>Ascomycota</taxon>
        <taxon>Pezizomycotina</taxon>
        <taxon>Sordariomycetes</taxon>
        <taxon>Hypocreomycetidae</taxon>
        <taxon>Hypocreales</taxon>
        <taxon>Ophiocordycipitaceae</taxon>
        <taxon>Purpureocillium</taxon>
    </lineage>
</organism>
<feature type="domain" description="Phosphatase tensin-type" evidence="5">
    <location>
        <begin position="12"/>
        <end position="221"/>
    </location>
</feature>
<dbReference type="GO" id="GO:0042995">
    <property type="term" value="C:cell projection"/>
    <property type="evidence" value="ECO:0007669"/>
    <property type="project" value="TreeGrafter"/>
</dbReference>
<dbReference type="Proteomes" id="UP000829364">
    <property type="component" value="Chromosome 2"/>
</dbReference>
<dbReference type="SUPFAM" id="SSF52799">
    <property type="entry name" value="(Phosphotyrosine protein) phosphatases II"/>
    <property type="match status" value="1"/>
</dbReference>
<dbReference type="GO" id="GO:0004725">
    <property type="term" value="F:protein tyrosine phosphatase activity"/>
    <property type="evidence" value="ECO:0007669"/>
    <property type="project" value="TreeGrafter"/>
</dbReference>
<dbReference type="GeneID" id="72065195"/>
<feature type="region of interest" description="Disordered" evidence="3">
    <location>
        <begin position="308"/>
        <end position="328"/>
    </location>
</feature>
<dbReference type="InterPro" id="IPR000340">
    <property type="entry name" value="Dual-sp_phosphatase_cat-dom"/>
</dbReference>
<feature type="compositionally biased region" description="Polar residues" evidence="3">
    <location>
        <begin position="366"/>
        <end position="377"/>
    </location>
</feature>
<dbReference type="GO" id="GO:0046856">
    <property type="term" value="P:phosphatidylinositol dephosphorylation"/>
    <property type="evidence" value="ECO:0007669"/>
    <property type="project" value="TreeGrafter"/>
</dbReference>
<dbReference type="InterPro" id="IPR051281">
    <property type="entry name" value="Dual-spec_lipid-protein_phosph"/>
</dbReference>
<dbReference type="GO" id="GO:0016314">
    <property type="term" value="F:phosphatidylinositol-3,4,5-trisphosphate 3-phosphatase activity"/>
    <property type="evidence" value="ECO:0007669"/>
    <property type="project" value="UniProtKB-EC"/>
</dbReference>
<dbReference type="Gene3D" id="3.90.190.10">
    <property type="entry name" value="Protein tyrosine phosphatase superfamily"/>
    <property type="match status" value="1"/>
</dbReference>
<evidence type="ECO:0000256" key="1">
    <source>
        <dbReference type="ARBA" id="ARBA00013015"/>
    </source>
</evidence>
<dbReference type="PROSITE" id="PS00383">
    <property type="entry name" value="TYR_PHOSPHATASE_1"/>
    <property type="match status" value="1"/>
</dbReference>
<dbReference type="AlphaFoldDB" id="A0A9Q8QDP6"/>
<evidence type="ECO:0000259" key="4">
    <source>
        <dbReference type="PROSITE" id="PS50056"/>
    </source>
</evidence>
<feature type="domain" description="Tyrosine specific protein phosphatases" evidence="4">
    <location>
        <begin position="148"/>
        <end position="193"/>
    </location>
</feature>
<dbReference type="KEGG" id="ptkz:JDV02_003235"/>
<dbReference type="GO" id="GO:0051896">
    <property type="term" value="P:regulation of phosphatidylinositol 3-kinase/protein kinase B signal transduction"/>
    <property type="evidence" value="ECO:0007669"/>
    <property type="project" value="TreeGrafter"/>
</dbReference>
<dbReference type="EC" id="3.1.3.67" evidence="1"/>
<feature type="compositionally biased region" description="Low complexity" evidence="3">
    <location>
        <begin position="558"/>
        <end position="594"/>
    </location>
</feature>
<dbReference type="EMBL" id="CP086355">
    <property type="protein sequence ID" value="UNI16837.1"/>
    <property type="molecule type" value="Genomic_DNA"/>
</dbReference>
<dbReference type="GO" id="GO:0043491">
    <property type="term" value="P:phosphatidylinositol 3-kinase/protein kinase B signal transduction"/>
    <property type="evidence" value="ECO:0007669"/>
    <property type="project" value="TreeGrafter"/>
</dbReference>
<evidence type="ECO:0000313" key="7">
    <source>
        <dbReference type="Proteomes" id="UP000829364"/>
    </source>
</evidence>
<dbReference type="OrthoDB" id="16692at2759"/>
<name>A0A9Q8QDP6_9HYPO</name>
<proteinExistence type="predicted"/>
<feature type="region of interest" description="Disordered" evidence="3">
    <location>
        <begin position="489"/>
        <end position="637"/>
    </location>
</feature>
<dbReference type="PANTHER" id="PTHR12305">
    <property type="entry name" value="PHOSPHATASE WITH HOMOLOGY TO TENSIN"/>
    <property type="match status" value="1"/>
</dbReference>
<dbReference type="RefSeq" id="XP_047840318.1">
    <property type="nucleotide sequence ID" value="XM_047984344.1"/>
</dbReference>
<feature type="compositionally biased region" description="Polar residues" evidence="3">
    <location>
        <begin position="342"/>
        <end position="353"/>
    </location>
</feature>
<dbReference type="InterPro" id="IPR029021">
    <property type="entry name" value="Prot-tyrosine_phosphatase-like"/>
</dbReference>
<dbReference type="InterPro" id="IPR029023">
    <property type="entry name" value="Tensin_phosphatase"/>
</dbReference>
<dbReference type="CDD" id="cd14497">
    <property type="entry name" value="PTP_PTEN-like"/>
    <property type="match status" value="1"/>
</dbReference>
<dbReference type="InterPro" id="IPR016130">
    <property type="entry name" value="Tyr_Pase_AS"/>
</dbReference>
<dbReference type="GO" id="GO:0005886">
    <property type="term" value="C:plasma membrane"/>
    <property type="evidence" value="ECO:0007669"/>
    <property type="project" value="TreeGrafter"/>
</dbReference>